<dbReference type="NCBIfam" id="NF041463">
    <property type="entry name" value="GalB"/>
    <property type="match status" value="1"/>
</dbReference>
<dbReference type="InterPro" id="IPR036156">
    <property type="entry name" value="Beta-gal/glucu_dom_sf"/>
</dbReference>
<evidence type="ECO:0000313" key="10">
    <source>
        <dbReference type="Proteomes" id="UP000019402"/>
    </source>
</evidence>
<evidence type="ECO:0000259" key="6">
    <source>
        <dbReference type="Pfam" id="PF02837"/>
    </source>
</evidence>
<dbReference type="InterPro" id="IPR023232">
    <property type="entry name" value="Glyco_hydro_2_AS"/>
</dbReference>
<gene>
    <name evidence="9" type="ORF">JCM21142_2761</name>
</gene>
<dbReference type="InterPro" id="IPR006102">
    <property type="entry name" value="Ig-like_GH2"/>
</dbReference>
<dbReference type="InterPro" id="IPR051913">
    <property type="entry name" value="GH2_Domain-Containing"/>
</dbReference>
<name>W7YHV2_9BACT</name>
<protein>
    <submittedName>
        <fullName evidence="9">Beta-galactosidase</fullName>
    </submittedName>
</protein>
<dbReference type="PANTHER" id="PTHR42732:SF1">
    <property type="entry name" value="BETA-MANNOSIDASE"/>
    <property type="match status" value="1"/>
</dbReference>
<dbReference type="SUPFAM" id="SSF49373">
    <property type="entry name" value="Invasin/intimin cell-adhesion fragments"/>
    <property type="match status" value="1"/>
</dbReference>
<dbReference type="EMBL" id="BAMD01000006">
    <property type="protein sequence ID" value="GAF02134.1"/>
    <property type="molecule type" value="Genomic_DNA"/>
</dbReference>
<sequence>MKQYLFMLAIMLGTSLMARDKVPFDSNWKFARFGSMPDGSFKREHKDIDEIDYDDSSWRVLDVPHDWGIEGPFRSDLPNQTGKLPWAGIGWYRKVFESPESDQGKRVFVEFDGAMSGTQIWLNGCYVGEWPYGYTSFQMELTKYLKVGQKNTIAVRLDNKEHSSRWYPGGGIYRHVRLVKTNPIKIEHWGVFVTTPDVSKEKATVNISTEIDGDTEGLVIHQEIFVPGDPLIKVAEKKSFKGELCSVDIIKPKLWDLNNPNLYVLKTSLIKDGEVIDELDNTFGVRSIAYTAQGFYLNGEKVRMNGVCMHHDLGPLGTAVNVRAMERQIEILKSFGTNAIRTAHNPPAPEFLDLCDRMGILVQVESFDVWQKQKVENDYSTLFGAWHERDLRAMVRRDRNHPSVVMWSTGNEMIELRSGNDAPMAVRLADIIRSEDATRPTTFGCSRPEAISNGFEHTADVFGLNYKPHLYQELRDAKPDLPIYGSETASTVSSRGEYFFPVSEDKRKGSGGYFQVSSYDFSAPNWAYRPEVEWESLDKNPWVLGEFVWTGFDYIGEPTPYNKDKTNLLNFSDPAEKAKMEAELKKMGNQIPPRSSYFGIVDLCGFPKDRYYLYQSRWLPDVPMVHILPHWNWPERVGKVTPVFVYTSGDEAELFLNGKSLGRKKKANFEYRLRWDDVIYQPGELEVVAYKGGKLWAKSKVQTTQDAAKLSLEADRTMIAADGQDLSFVTVRVLDKSGLMVPRTHNSVKYTLSGPGEIIAVGNGNPTSHESFQATQRKVFNGMALVVIRSKKGESGKIKLIAESDGLRKAERIIRAK</sequence>
<organism evidence="9 10">
    <name type="scientific">Saccharicrinis fermentans DSM 9555 = JCM 21142</name>
    <dbReference type="NCBI Taxonomy" id="869213"/>
    <lineage>
        <taxon>Bacteria</taxon>
        <taxon>Pseudomonadati</taxon>
        <taxon>Bacteroidota</taxon>
        <taxon>Bacteroidia</taxon>
        <taxon>Marinilabiliales</taxon>
        <taxon>Marinilabiliaceae</taxon>
        <taxon>Saccharicrinis</taxon>
    </lineage>
</organism>
<comment type="caution">
    <text evidence="9">The sequence shown here is derived from an EMBL/GenBank/DDBJ whole genome shotgun (WGS) entry which is preliminary data.</text>
</comment>
<accession>W7YHV2</accession>
<dbReference type="STRING" id="869213.GCA_000517085_00788"/>
<comment type="similarity">
    <text evidence="1">Belongs to the glycosyl hydrolase 2 family.</text>
</comment>
<dbReference type="SUPFAM" id="SSF49303">
    <property type="entry name" value="beta-Galactosidase/glucuronidase domain"/>
    <property type="match status" value="1"/>
</dbReference>
<dbReference type="Proteomes" id="UP000019402">
    <property type="component" value="Unassembled WGS sequence"/>
</dbReference>
<evidence type="ECO:0000259" key="8">
    <source>
        <dbReference type="Pfam" id="PF18565"/>
    </source>
</evidence>
<dbReference type="Pfam" id="PF02836">
    <property type="entry name" value="Glyco_hydro_2_C"/>
    <property type="match status" value="1"/>
</dbReference>
<dbReference type="InterPro" id="IPR006104">
    <property type="entry name" value="Glyco_hydro_2_N"/>
</dbReference>
<dbReference type="SUPFAM" id="SSF49785">
    <property type="entry name" value="Galactose-binding domain-like"/>
    <property type="match status" value="1"/>
</dbReference>
<dbReference type="InterPro" id="IPR006101">
    <property type="entry name" value="Glyco_hydro_2"/>
</dbReference>
<feature type="domain" description="DUF4982" evidence="7">
    <location>
        <begin position="638"/>
        <end position="697"/>
    </location>
</feature>
<evidence type="ECO:0000256" key="2">
    <source>
        <dbReference type="ARBA" id="ARBA00022801"/>
    </source>
</evidence>
<dbReference type="InterPro" id="IPR040605">
    <property type="entry name" value="Glyco_hydro2_dom5"/>
</dbReference>
<dbReference type="Pfam" id="PF16355">
    <property type="entry name" value="DUF4982"/>
    <property type="match status" value="1"/>
</dbReference>
<dbReference type="PANTHER" id="PTHR42732">
    <property type="entry name" value="BETA-GALACTOSIDASE"/>
    <property type="match status" value="1"/>
</dbReference>
<proteinExistence type="inferred from homology"/>
<feature type="domain" description="Glycoside hydrolase family 2 catalytic" evidence="5">
    <location>
        <begin position="292"/>
        <end position="446"/>
    </location>
</feature>
<evidence type="ECO:0000256" key="3">
    <source>
        <dbReference type="ARBA" id="ARBA00023295"/>
    </source>
</evidence>
<dbReference type="Gene3D" id="3.20.20.80">
    <property type="entry name" value="Glycosidases"/>
    <property type="match status" value="1"/>
</dbReference>
<dbReference type="Gene3D" id="2.60.40.10">
    <property type="entry name" value="Immunoglobulins"/>
    <property type="match status" value="3"/>
</dbReference>
<keyword evidence="2" id="KW-0378">Hydrolase</keyword>
<dbReference type="InterPro" id="IPR032311">
    <property type="entry name" value="DUF4982"/>
</dbReference>
<dbReference type="eggNOG" id="COG3250">
    <property type="taxonomic scope" value="Bacteria"/>
</dbReference>
<dbReference type="Gene3D" id="2.60.120.260">
    <property type="entry name" value="Galactose-binding domain-like"/>
    <property type="match status" value="1"/>
</dbReference>
<reference evidence="9 10" key="1">
    <citation type="journal article" date="2014" name="Genome Announc.">
        <title>Draft Genome Sequence of Cytophaga fermentans JCM 21142T, a Facultative Anaerobe Isolated from Marine Mud.</title>
        <authorList>
            <person name="Starns D."/>
            <person name="Oshima K."/>
            <person name="Suda W."/>
            <person name="Iino T."/>
            <person name="Yuki M."/>
            <person name="Inoue J."/>
            <person name="Kitamura K."/>
            <person name="Iida T."/>
            <person name="Darby A."/>
            <person name="Hattori M."/>
            <person name="Ohkuma M."/>
        </authorList>
    </citation>
    <scope>NUCLEOTIDE SEQUENCE [LARGE SCALE GENOMIC DNA]</scope>
    <source>
        <strain evidence="9 10">JCM 21142</strain>
    </source>
</reference>
<evidence type="ECO:0000313" key="9">
    <source>
        <dbReference type="EMBL" id="GAF02134.1"/>
    </source>
</evidence>
<dbReference type="InterPro" id="IPR013783">
    <property type="entry name" value="Ig-like_fold"/>
</dbReference>
<evidence type="ECO:0000259" key="7">
    <source>
        <dbReference type="Pfam" id="PF16355"/>
    </source>
</evidence>
<dbReference type="InterPro" id="IPR006103">
    <property type="entry name" value="Glyco_hydro_2_cat"/>
</dbReference>
<dbReference type="OrthoDB" id="9801077at2"/>
<keyword evidence="10" id="KW-1185">Reference proteome</keyword>
<dbReference type="Pfam" id="PF18565">
    <property type="entry name" value="Glyco_hydro2_C5"/>
    <property type="match status" value="1"/>
</dbReference>
<dbReference type="Pfam" id="PF02837">
    <property type="entry name" value="Glyco_hydro_2_N"/>
    <property type="match status" value="1"/>
</dbReference>
<dbReference type="Pfam" id="PF00703">
    <property type="entry name" value="Glyco_hydro_2"/>
    <property type="match status" value="1"/>
</dbReference>
<dbReference type="AlphaFoldDB" id="W7YHV2"/>
<dbReference type="SUPFAM" id="SSF51445">
    <property type="entry name" value="(Trans)glycosidases"/>
    <property type="match status" value="1"/>
</dbReference>
<keyword evidence="3" id="KW-0326">Glycosidase</keyword>
<dbReference type="InterPro" id="IPR008964">
    <property type="entry name" value="Invasin/intimin_cell_adhesion"/>
</dbReference>
<dbReference type="GO" id="GO:0004553">
    <property type="term" value="F:hydrolase activity, hydrolyzing O-glycosyl compounds"/>
    <property type="evidence" value="ECO:0007669"/>
    <property type="project" value="InterPro"/>
</dbReference>
<dbReference type="InterPro" id="IPR017853">
    <property type="entry name" value="GH"/>
</dbReference>
<evidence type="ECO:0000256" key="1">
    <source>
        <dbReference type="ARBA" id="ARBA00007401"/>
    </source>
</evidence>
<dbReference type="RefSeq" id="WP_027470757.1">
    <property type="nucleotide sequence ID" value="NZ_BAMD01000006.1"/>
</dbReference>
<evidence type="ECO:0000259" key="4">
    <source>
        <dbReference type="Pfam" id="PF00703"/>
    </source>
</evidence>
<dbReference type="InterPro" id="IPR048229">
    <property type="entry name" value="GalB-like"/>
</dbReference>
<dbReference type="InterPro" id="IPR008979">
    <property type="entry name" value="Galactose-bd-like_sf"/>
</dbReference>
<feature type="domain" description="Glycosyl hydrolases family 2 sugar binding" evidence="6">
    <location>
        <begin position="86"/>
        <end position="180"/>
    </location>
</feature>
<feature type="domain" description="Glycoside hydrolase family 2" evidence="8">
    <location>
        <begin position="710"/>
        <end position="811"/>
    </location>
</feature>
<evidence type="ECO:0000259" key="5">
    <source>
        <dbReference type="Pfam" id="PF02836"/>
    </source>
</evidence>
<feature type="domain" description="Glycoside hydrolase family 2 immunoglobulin-like beta-sandwich" evidence="4">
    <location>
        <begin position="193"/>
        <end position="286"/>
    </location>
</feature>
<dbReference type="PROSITE" id="PS00608">
    <property type="entry name" value="GLYCOSYL_HYDROL_F2_2"/>
    <property type="match status" value="1"/>
</dbReference>
<dbReference type="PRINTS" id="PR00132">
    <property type="entry name" value="GLHYDRLASE2"/>
</dbReference>
<dbReference type="GO" id="GO:0005975">
    <property type="term" value="P:carbohydrate metabolic process"/>
    <property type="evidence" value="ECO:0007669"/>
    <property type="project" value="InterPro"/>
</dbReference>